<dbReference type="EMBL" id="JACHJV010000001">
    <property type="protein sequence ID" value="MBB4922578.1"/>
    <property type="molecule type" value="Genomic_DNA"/>
</dbReference>
<dbReference type="Proteomes" id="UP000540506">
    <property type="component" value="Unassembled WGS sequence"/>
</dbReference>
<dbReference type="GO" id="GO:0016491">
    <property type="term" value="F:oxidoreductase activity"/>
    <property type="evidence" value="ECO:0007669"/>
    <property type="project" value="UniProtKB-KW"/>
</dbReference>
<accession>A0A7W7QZA1</accession>
<gene>
    <name evidence="4" type="ORF">FHR34_001571</name>
</gene>
<comment type="similarity">
    <text evidence="1">Belongs to the short-chain dehydrogenases/reductases (SDR) family.</text>
</comment>
<dbReference type="SUPFAM" id="SSF51735">
    <property type="entry name" value="NAD(P)-binding Rossmann-fold domains"/>
    <property type="match status" value="1"/>
</dbReference>
<dbReference type="Gene3D" id="3.40.50.720">
    <property type="entry name" value="NAD(P)-binding Rossmann-like Domain"/>
    <property type="match status" value="1"/>
</dbReference>
<dbReference type="Pfam" id="PF00106">
    <property type="entry name" value="adh_short"/>
    <property type="match status" value="2"/>
</dbReference>
<dbReference type="PRINTS" id="PR00081">
    <property type="entry name" value="GDHRDH"/>
</dbReference>
<feature type="region of interest" description="Disordered" evidence="3">
    <location>
        <begin position="55"/>
        <end position="102"/>
    </location>
</feature>
<protein>
    <submittedName>
        <fullName evidence="4">NAD(P)-dependent dehydrogenase (Short-subunit alcohol dehydrogenase family)</fullName>
    </submittedName>
</protein>
<keyword evidence="5" id="KW-1185">Reference proteome</keyword>
<dbReference type="PANTHER" id="PTHR24320:SF148">
    <property type="entry name" value="NAD(P)-BINDING ROSSMANN-FOLD SUPERFAMILY PROTEIN"/>
    <property type="match status" value="1"/>
</dbReference>
<evidence type="ECO:0000313" key="4">
    <source>
        <dbReference type="EMBL" id="MBB4922578.1"/>
    </source>
</evidence>
<proteinExistence type="inferred from homology"/>
<organism evidence="4 5">
    <name type="scientific">Kitasatospora kifunensis</name>
    <name type="common">Streptomyces kifunensis</name>
    <dbReference type="NCBI Taxonomy" id="58351"/>
    <lineage>
        <taxon>Bacteria</taxon>
        <taxon>Bacillati</taxon>
        <taxon>Actinomycetota</taxon>
        <taxon>Actinomycetes</taxon>
        <taxon>Kitasatosporales</taxon>
        <taxon>Streptomycetaceae</taxon>
        <taxon>Kitasatospora</taxon>
    </lineage>
</organism>
<dbReference type="RefSeq" id="WP_184934726.1">
    <property type="nucleotide sequence ID" value="NZ_JACHJV010000001.1"/>
</dbReference>
<name>A0A7W7QZA1_KITKI</name>
<comment type="caution">
    <text evidence="4">The sequence shown here is derived from an EMBL/GenBank/DDBJ whole genome shotgun (WGS) entry which is preliminary data.</text>
</comment>
<evidence type="ECO:0000256" key="3">
    <source>
        <dbReference type="SAM" id="MobiDB-lite"/>
    </source>
</evidence>
<sequence>MGRQSKDIAVPDQHGRLAVVTGANSGIGFETARRLALAGADVVLAVRDRDKGRLAAERIRTQTGRAETGEPGTGGPGTGDPGTGDPGTGGPGTGDPGTGGSVEAATLDLASLESVASFADTLLERGRPIDLLVNNAGVMGVPARHTTKDGFELQFGTNHLGHFALTGRLLPLLRVSGGARVVSVGSVAARFARLDLDNLNSERGYRSMEAYGRSKLANLLFAQELDRLSARAGWGVRALAAHPGCCRTNLPLSGPLLDRAPSGVNLTALAMNLPGLSQDPVRGALPLLVAATSARAVGGGYYGPGGLGELTGLPTAVRLPRRAAELTTAARLWTASEQLTGVEFPTP</sequence>
<dbReference type="PANTHER" id="PTHR24320">
    <property type="entry name" value="RETINOL DEHYDROGENASE"/>
    <property type="match status" value="1"/>
</dbReference>
<reference evidence="4 5" key="1">
    <citation type="submission" date="2020-08" db="EMBL/GenBank/DDBJ databases">
        <title>Sequencing the genomes of 1000 actinobacteria strains.</title>
        <authorList>
            <person name="Klenk H.-P."/>
        </authorList>
    </citation>
    <scope>NUCLEOTIDE SEQUENCE [LARGE SCALE GENOMIC DNA]</scope>
    <source>
        <strain evidence="4 5">DSM 41654</strain>
    </source>
</reference>
<evidence type="ECO:0000313" key="5">
    <source>
        <dbReference type="Proteomes" id="UP000540506"/>
    </source>
</evidence>
<dbReference type="InterPro" id="IPR002347">
    <property type="entry name" value="SDR_fam"/>
</dbReference>
<dbReference type="InterPro" id="IPR036291">
    <property type="entry name" value="NAD(P)-bd_dom_sf"/>
</dbReference>
<keyword evidence="2" id="KW-0560">Oxidoreductase</keyword>
<evidence type="ECO:0000256" key="1">
    <source>
        <dbReference type="ARBA" id="ARBA00006484"/>
    </source>
</evidence>
<dbReference type="NCBIfam" id="NF004513">
    <property type="entry name" value="PRK05854.1"/>
    <property type="match status" value="1"/>
</dbReference>
<feature type="compositionally biased region" description="Gly residues" evidence="3">
    <location>
        <begin position="71"/>
        <end position="100"/>
    </location>
</feature>
<dbReference type="AlphaFoldDB" id="A0A7W7QZA1"/>
<evidence type="ECO:0000256" key="2">
    <source>
        <dbReference type="ARBA" id="ARBA00023002"/>
    </source>
</evidence>